<accession>A0A853C1Y0</accession>
<protein>
    <submittedName>
        <fullName evidence="2">Sugar lactone lactonase YvrE</fullName>
    </submittedName>
</protein>
<gene>
    <name evidence="2" type="ORF">HNR19_002323</name>
</gene>
<evidence type="ECO:0000313" key="3">
    <source>
        <dbReference type="Proteomes" id="UP000530424"/>
    </source>
</evidence>
<evidence type="ECO:0000313" key="2">
    <source>
        <dbReference type="EMBL" id="NYJ01625.1"/>
    </source>
</evidence>
<dbReference type="EMBL" id="JACCFP010000001">
    <property type="protein sequence ID" value="NYJ01625.1"/>
    <property type="molecule type" value="Genomic_DNA"/>
</dbReference>
<feature type="chain" id="PRO_5039380635" evidence="1">
    <location>
        <begin position="27"/>
        <end position="367"/>
    </location>
</feature>
<organism evidence="2 3">
    <name type="scientific">Nocardioides thalensis</name>
    <dbReference type="NCBI Taxonomy" id="1914755"/>
    <lineage>
        <taxon>Bacteria</taxon>
        <taxon>Bacillati</taxon>
        <taxon>Actinomycetota</taxon>
        <taxon>Actinomycetes</taxon>
        <taxon>Propionibacteriales</taxon>
        <taxon>Nocardioidaceae</taxon>
        <taxon>Nocardioides</taxon>
    </lineage>
</organism>
<dbReference type="Gene3D" id="2.120.10.30">
    <property type="entry name" value="TolB, C-terminal domain"/>
    <property type="match status" value="2"/>
</dbReference>
<dbReference type="Proteomes" id="UP000530424">
    <property type="component" value="Unassembled WGS sequence"/>
</dbReference>
<keyword evidence="3" id="KW-1185">Reference proteome</keyword>
<comment type="caution">
    <text evidence="2">The sequence shown here is derived from an EMBL/GenBank/DDBJ whole genome shotgun (WGS) entry which is preliminary data.</text>
</comment>
<sequence>MRSRVLSVRRAAATAVLLVVGASALVATPASTVARPDREVGHTKVLALVEAPGYPANVFRHPNGRVYAGTFSNPRGDAVPSVVREWTRGGTLLRSWTVPGQDLTQPHGVQVATADARGRLMVLDKGSGRILMLDIRTGRWWTYAQVRDVPGGAGPIPNYAAWGRDGSLYVTDYGQPVIWRIPRGGDRAWVFHRDQKLDGGTFGTTGIVYRPQQQALYVMQQSSLGLGEPTVAQGKLYRLFIGEDPNGDVAPPSLDRLWTSGLLDLPDGFSFGESGNVYVALAGTNQIAVLDKHYRPVRKIGALVSGDNGSPVPFDTPSNVTFAGESVLVANQSYLTGTEAHHAILDVHVGESGVPVYIPESAGRPRR</sequence>
<dbReference type="RefSeq" id="WP_179668087.1">
    <property type="nucleotide sequence ID" value="NZ_JACCFP010000001.1"/>
</dbReference>
<evidence type="ECO:0000256" key="1">
    <source>
        <dbReference type="SAM" id="SignalP"/>
    </source>
</evidence>
<feature type="signal peptide" evidence="1">
    <location>
        <begin position="1"/>
        <end position="26"/>
    </location>
</feature>
<proteinExistence type="predicted"/>
<reference evidence="2 3" key="1">
    <citation type="submission" date="2020-07" db="EMBL/GenBank/DDBJ databases">
        <title>Sequencing the genomes of 1000 actinobacteria strains.</title>
        <authorList>
            <person name="Klenk H.-P."/>
        </authorList>
    </citation>
    <scope>NUCLEOTIDE SEQUENCE [LARGE SCALE GENOMIC DNA]</scope>
    <source>
        <strain evidence="2 3">DSM 103833</strain>
    </source>
</reference>
<dbReference type="AlphaFoldDB" id="A0A853C1Y0"/>
<name>A0A853C1Y0_9ACTN</name>
<dbReference type="SUPFAM" id="SSF63829">
    <property type="entry name" value="Calcium-dependent phosphotriesterase"/>
    <property type="match status" value="1"/>
</dbReference>
<keyword evidence="1" id="KW-0732">Signal</keyword>
<dbReference type="InterPro" id="IPR011042">
    <property type="entry name" value="6-blade_b-propeller_TolB-like"/>
</dbReference>